<dbReference type="EC" id="2.7.7.7" evidence="2"/>
<comment type="similarity">
    <text evidence="1">Belongs to the DNA polymerase type-B family.</text>
</comment>
<reference evidence="10" key="1">
    <citation type="submission" date="2021-02" db="EMBL/GenBank/DDBJ databases">
        <authorList>
            <person name="Nowell W R."/>
        </authorList>
    </citation>
    <scope>NUCLEOTIDE SEQUENCE</scope>
    <source>
        <strain evidence="10">Ploen Becks lab</strain>
    </source>
</reference>
<dbReference type="InterPro" id="IPR004868">
    <property type="entry name" value="DNA-dir_DNA_pol_B_mt/vir"/>
</dbReference>
<evidence type="ECO:0000256" key="5">
    <source>
        <dbReference type="ARBA" id="ARBA00022705"/>
    </source>
</evidence>
<dbReference type="Pfam" id="PF03175">
    <property type="entry name" value="DNA_pol_B_2"/>
    <property type="match status" value="1"/>
</dbReference>
<dbReference type="SUPFAM" id="SSF53098">
    <property type="entry name" value="Ribonuclease H-like"/>
    <property type="match status" value="1"/>
</dbReference>
<dbReference type="EMBL" id="CAJNOC010007736">
    <property type="protein sequence ID" value="CAF1103980.1"/>
    <property type="molecule type" value="Genomic_DNA"/>
</dbReference>
<organism evidence="10 11">
    <name type="scientific">Brachionus calyciflorus</name>
    <dbReference type="NCBI Taxonomy" id="104777"/>
    <lineage>
        <taxon>Eukaryota</taxon>
        <taxon>Metazoa</taxon>
        <taxon>Spiralia</taxon>
        <taxon>Gnathifera</taxon>
        <taxon>Rotifera</taxon>
        <taxon>Eurotatoria</taxon>
        <taxon>Monogononta</taxon>
        <taxon>Pseudotrocha</taxon>
        <taxon>Ploima</taxon>
        <taxon>Brachionidae</taxon>
        <taxon>Brachionus</taxon>
    </lineage>
</organism>
<keyword evidence="5" id="KW-0235">DNA replication</keyword>
<gene>
    <name evidence="10" type="ORF">OXX778_LOCUS21295</name>
</gene>
<dbReference type="PANTHER" id="PTHR33568:SF3">
    <property type="entry name" value="DNA-DIRECTED DNA POLYMERASE"/>
    <property type="match status" value="1"/>
</dbReference>
<evidence type="ECO:0000256" key="2">
    <source>
        <dbReference type="ARBA" id="ARBA00012417"/>
    </source>
</evidence>
<dbReference type="GO" id="GO:0000166">
    <property type="term" value="F:nucleotide binding"/>
    <property type="evidence" value="ECO:0007669"/>
    <property type="project" value="InterPro"/>
</dbReference>
<keyword evidence="11" id="KW-1185">Reference proteome</keyword>
<name>A0A814P842_9BILA</name>
<dbReference type="GO" id="GO:0003887">
    <property type="term" value="F:DNA-directed DNA polymerase activity"/>
    <property type="evidence" value="ECO:0007669"/>
    <property type="project" value="UniProtKB-KW"/>
</dbReference>
<sequence>MKHTQMSVLVNGTKILTIRFRKLKIIDSHSFLSMPLSDFSNTFNLKESKGHFPHLFNFPENQNYVGPYPDRKFYGSEFFGSKKKAEFENWYDSVKPEIFDFKQQFLDYCWSDVILLAEGCMAFRKIIMERTKLDENDYGIDPFLTSIIIASLCHDIFRPKIMKEDTIGIIPENGYHPENKTSIKCQVWLKYLSEKKNIRIQHSKNGDEIQVGKYRIDGYDKEPNTYYEFHGCHKCFKSDTFNSFKQELMSTTFEKHCQRIRKIRKIINSAKLVEIWECDWDRSNSEIGNFVKQCKIREPINPRDALFGGRSNEVKLHHMCYGN</sequence>
<keyword evidence="3" id="KW-0808">Transferase</keyword>
<keyword evidence="4" id="KW-0548">Nucleotidyltransferase</keyword>
<protein>
    <recommendedName>
        <fullName evidence="2">DNA-directed DNA polymerase</fullName>
        <ecNumber evidence="2">2.7.7.7</ecNumber>
    </recommendedName>
</protein>
<evidence type="ECO:0000256" key="8">
    <source>
        <dbReference type="ARBA" id="ARBA00049244"/>
    </source>
</evidence>
<dbReference type="Proteomes" id="UP000663879">
    <property type="component" value="Unassembled WGS sequence"/>
</dbReference>
<evidence type="ECO:0000256" key="6">
    <source>
        <dbReference type="ARBA" id="ARBA00022932"/>
    </source>
</evidence>
<dbReference type="InterPro" id="IPR036397">
    <property type="entry name" value="RNaseH_sf"/>
</dbReference>
<proteinExistence type="inferred from homology"/>
<evidence type="ECO:0000256" key="3">
    <source>
        <dbReference type="ARBA" id="ARBA00022679"/>
    </source>
</evidence>
<dbReference type="GO" id="GO:0006260">
    <property type="term" value="P:DNA replication"/>
    <property type="evidence" value="ECO:0007669"/>
    <property type="project" value="UniProtKB-KW"/>
</dbReference>
<keyword evidence="7" id="KW-0238">DNA-binding</keyword>
<evidence type="ECO:0000259" key="9">
    <source>
        <dbReference type="Pfam" id="PF03175"/>
    </source>
</evidence>
<evidence type="ECO:0000256" key="7">
    <source>
        <dbReference type="ARBA" id="ARBA00023125"/>
    </source>
</evidence>
<comment type="caution">
    <text evidence="10">The sequence shown here is derived from an EMBL/GenBank/DDBJ whole genome shotgun (WGS) entry which is preliminary data.</text>
</comment>
<keyword evidence="6" id="KW-0239">DNA-directed DNA polymerase</keyword>
<dbReference type="OrthoDB" id="5871067at2759"/>
<dbReference type="Gene3D" id="3.30.420.10">
    <property type="entry name" value="Ribonuclease H-like superfamily/Ribonuclease H"/>
    <property type="match status" value="1"/>
</dbReference>
<accession>A0A814P842</accession>
<evidence type="ECO:0000313" key="11">
    <source>
        <dbReference type="Proteomes" id="UP000663879"/>
    </source>
</evidence>
<dbReference type="GO" id="GO:0003677">
    <property type="term" value="F:DNA binding"/>
    <property type="evidence" value="ECO:0007669"/>
    <property type="project" value="UniProtKB-KW"/>
</dbReference>
<dbReference type="PANTHER" id="PTHR33568">
    <property type="entry name" value="DNA POLYMERASE"/>
    <property type="match status" value="1"/>
</dbReference>
<feature type="domain" description="DNA-directed DNA polymerase family B mitochondria/virus" evidence="9">
    <location>
        <begin position="18"/>
        <end position="170"/>
    </location>
</feature>
<evidence type="ECO:0000313" key="10">
    <source>
        <dbReference type="EMBL" id="CAF1103980.1"/>
    </source>
</evidence>
<evidence type="ECO:0000256" key="4">
    <source>
        <dbReference type="ARBA" id="ARBA00022695"/>
    </source>
</evidence>
<dbReference type="AlphaFoldDB" id="A0A814P842"/>
<dbReference type="InterPro" id="IPR012337">
    <property type="entry name" value="RNaseH-like_sf"/>
</dbReference>
<evidence type="ECO:0000256" key="1">
    <source>
        <dbReference type="ARBA" id="ARBA00005755"/>
    </source>
</evidence>
<comment type="catalytic activity">
    <reaction evidence="8">
        <text>DNA(n) + a 2'-deoxyribonucleoside 5'-triphosphate = DNA(n+1) + diphosphate</text>
        <dbReference type="Rhea" id="RHEA:22508"/>
        <dbReference type="Rhea" id="RHEA-COMP:17339"/>
        <dbReference type="Rhea" id="RHEA-COMP:17340"/>
        <dbReference type="ChEBI" id="CHEBI:33019"/>
        <dbReference type="ChEBI" id="CHEBI:61560"/>
        <dbReference type="ChEBI" id="CHEBI:173112"/>
        <dbReference type="EC" id="2.7.7.7"/>
    </reaction>
</comment>